<evidence type="ECO:0000259" key="1">
    <source>
        <dbReference type="PROSITE" id="PS51272"/>
    </source>
</evidence>
<feature type="domain" description="SLH" evidence="1">
    <location>
        <begin position="48"/>
        <end position="114"/>
    </location>
</feature>
<feature type="domain" description="SLH" evidence="1">
    <location>
        <begin position="1"/>
        <end position="47"/>
    </location>
</feature>
<organism evidence="2">
    <name type="scientific">hydrothermal vent metagenome</name>
    <dbReference type="NCBI Taxonomy" id="652676"/>
    <lineage>
        <taxon>unclassified sequences</taxon>
        <taxon>metagenomes</taxon>
        <taxon>ecological metagenomes</taxon>
    </lineage>
</organism>
<proteinExistence type="predicted"/>
<dbReference type="InterPro" id="IPR012334">
    <property type="entry name" value="Pectin_lyas_fold"/>
</dbReference>
<accession>A0A3B0TKV0</accession>
<dbReference type="InterPro" id="IPR001119">
    <property type="entry name" value="SLH_dom"/>
</dbReference>
<sequence>EGNIEAIKDVGITKGCNPPLNDRYCPSDSITRGQMAAFLVRALGLPATLTDAFNDDTGSVFEANINSLAVAGISKGCNPPENDRFCPEDPVTRGQMAAFLVRGFAYTDAGAGNWFTDDDASVFEADIDRLREAGVTAGCNPPDNDLFCPDDEVKRDQMASFLARALNLSPIVPPSTLEACIRPPEGVSPLRHVLVTPGQSPTLAEAFADAKPGDHIMLADGIHTTTGNLVLNRSGTPTDWIKIAAADGASPVLDMEGSGEFRISGSYVSLTGIEIINGGGNNLHIAPESVDVRQIYVGDNVIRALAWGPGAAIKINRNNGTGAGVGTICLENNDVSEAINNAIIDGVGVEGAVVIGNDIHDNAVGSHGIFFKGGSSNILIDGNLIRGIRANAALQLGGNTGASFWNPDYPAWEGVNQIARNNIIVDFDDSAIEIRGVNGAKVYNNTIVTQSTFAIFRLQNGNNASGGSSGNDNIDIANNLIVGTGGNPQYARNDGGSATITFGKQLWAGLFRNAGSAGPGVPSFPQSGDVAVDSGSLGTVVVDPTTGGVTGLANAVARYKPAAGSPALGAAKALSDVVKDIIGTARSLTTPTMGAIESP</sequence>
<feature type="non-terminal residue" evidence="2">
    <location>
        <position position="1"/>
    </location>
</feature>
<dbReference type="InterPro" id="IPR011050">
    <property type="entry name" value="Pectin_lyase_fold/virulence"/>
</dbReference>
<name>A0A3B0TKV0_9ZZZZ</name>
<dbReference type="PROSITE" id="PS51272">
    <property type="entry name" value="SLH"/>
    <property type="match status" value="3"/>
</dbReference>
<dbReference type="Gene3D" id="2.160.20.10">
    <property type="entry name" value="Single-stranded right-handed beta-helix, Pectin lyase-like"/>
    <property type="match status" value="1"/>
</dbReference>
<evidence type="ECO:0000313" key="2">
    <source>
        <dbReference type="EMBL" id="VAW09254.1"/>
    </source>
</evidence>
<reference evidence="2" key="1">
    <citation type="submission" date="2018-06" db="EMBL/GenBank/DDBJ databases">
        <authorList>
            <person name="Zhirakovskaya E."/>
        </authorList>
    </citation>
    <scope>NUCLEOTIDE SEQUENCE</scope>
</reference>
<gene>
    <name evidence="2" type="ORF">MNBD_ACTINO02-854</name>
</gene>
<dbReference type="EMBL" id="UOEK01000540">
    <property type="protein sequence ID" value="VAW09254.1"/>
    <property type="molecule type" value="Genomic_DNA"/>
</dbReference>
<protein>
    <recommendedName>
        <fullName evidence="1">SLH domain-containing protein</fullName>
    </recommendedName>
</protein>
<dbReference type="InterPro" id="IPR006626">
    <property type="entry name" value="PbH1"/>
</dbReference>
<dbReference type="SUPFAM" id="SSF51126">
    <property type="entry name" value="Pectin lyase-like"/>
    <property type="match status" value="1"/>
</dbReference>
<dbReference type="AlphaFoldDB" id="A0A3B0TKV0"/>
<dbReference type="Pfam" id="PF14592">
    <property type="entry name" value="Chondroitinas_B"/>
    <property type="match status" value="1"/>
</dbReference>
<feature type="domain" description="SLH" evidence="1">
    <location>
        <begin position="115"/>
        <end position="176"/>
    </location>
</feature>
<dbReference type="InterPro" id="IPR039513">
    <property type="entry name" value="PL-6"/>
</dbReference>
<dbReference type="SMART" id="SM00710">
    <property type="entry name" value="PbH1"/>
    <property type="match status" value="5"/>
</dbReference>